<evidence type="ECO:0000256" key="7">
    <source>
        <dbReference type="ARBA" id="ARBA00048954"/>
    </source>
</evidence>
<dbReference type="SMART" id="SM00491">
    <property type="entry name" value="HELICc2"/>
    <property type="match status" value="1"/>
</dbReference>
<comment type="catalytic activity">
    <reaction evidence="7">
        <text>ATP + H2O = ADP + phosphate + H(+)</text>
        <dbReference type="Rhea" id="RHEA:13065"/>
        <dbReference type="ChEBI" id="CHEBI:15377"/>
        <dbReference type="ChEBI" id="CHEBI:15378"/>
        <dbReference type="ChEBI" id="CHEBI:30616"/>
        <dbReference type="ChEBI" id="CHEBI:43474"/>
        <dbReference type="ChEBI" id="CHEBI:456216"/>
        <dbReference type="EC" id="5.6.2.3"/>
    </reaction>
</comment>
<dbReference type="Pfam" id="PF00270">
    <property type="entry name" value="DEAD"/>
    <property type="match status" value="1"/>
</dbReference>
<dbReference type="GO" id="GO:0005524">
    <property type="term" value="F:ATP binding"/>
    <property type="evidence" value="ECO:0007669"/>
    <property type="project" value="UniProtKB-KW"/>
</dbReference>
<keyword evidence="10" id="KW-1185">Reference proteome</keyword>
<dbReference type="AlphaFoldDB" id="A0A1L7CWI9"/>
<gene>
    <name evidence="9" type="ORF">CSPHI_02965</name>
</gene>
<evidence type="ECO:0000256" key="5">
    <source>
        <dbReference type="ARBA" id="ARBA00038058"/>
    </source>
</evidence>
<name>A0A1L7CWI9_9CORY</name>
<dbReference type="InterPro" id="IPR006555">
    <property type="entry name" value="ATP-dep_Helicase_C"/>
</dbReference>
<comment type="similarity">
    <text evidence="5">Belongs to the helicase family. DinG subfamily.</text>
</comment>
<dbReference type="InterPro" id="IPR045028">
    <property type="entry name" value="DinG/Rad3-like"/>
</dbReference>
<dbReference type="PANTHER" id="PTHR11472:SF34">
    <property type="entry name" value="REGULATOR OF TELOMERE ELONGATION HELICASE 1"/>
    <property type="match status" value="1"/>
</dbReference>
<dbReference type="EC" id="5.6.2.3" evidence="6"/>
<dbReference type="STRING" id="1437874.CSPHI_02965"/>
<sequence>MEELLGHAVAALGGARREGQVRMARAVHDAFARGGHLAVQAGTGTGKSLAYLVPAVAAAIDEGSPTVVSTATIALQRQLVERDLPRLAEALGPHLPRRPSFAILKGRNNYLCRKKLADVADAPGEVDGQGDLIDPATLSRTAREVLRLREWAEETEDGDRDSLERGVRDLAWRQVSVGARECVGAARCPMGADCFAERARRAADDVDVVVTNHALLAIDALAEAAVLPEHHRVVVDEAHELVARVTSAAAAELGPAALALTATRARKAGAEEQAADLVDAADLLAEALGASGTAGAGRWRALPEGVGEALTALRQALWATQTALAGSREGDLAERQTVRATCENLHDTCVRALTELGGAAPVGEDVVWLDERRTLHVAPLDVSGLLRDRLLAENTVVLTSATLALGGDFRAMAAAWGLPKSGWRGIDVGSPFDPARAGILYVARHLPKPGRDGTAPAVLDELEGLIRAAGGRTLGLFSSRRGAEAAAAEMRRRLPFDILCQGDDATGALVARFAAEENTCLFGTLSLWQGVDVPGPALSLVVIDRIPFPRPDEPLSSARAEAADAAGRSGFMEVSAAHAALLLAQGAGRLLRDVADRGMVAVLDPRLATARYGPWLAASLPPLWRTTDPAVARAALERLVAARHRR</sequence>
<keyword evidence="4" id="KW-0067">ATP-binding</keyword>
<dbReference type="InterPro" id="IPR027417">
    <property type="entry name" value="P-loop_NTPase"/>
</dbReference>
<evidence type="ECO:0000259" key="8">
    <source>
        <dbReference type="PROSITE" id="PS51193"/>
    </source>
</evidence>
<proteinExistence type="inferred from homology"/>
<dbReference type="GO" id="GO:0016818">
    <property type="term" value="F:hydrolase activity, acting on acid anhydrides, in phosphorus-containing anhydrides"/>
    <property type="evidence" value="ECO:0007669"/>
    <property type="project" value="InterPro"/>
</dbReference>
<dbReference type="GO" id="GO:0043139">
    <property type="term" value="F:5'-3' DNA helicase activity"/>
    <property type="evidence" value="ECO:0007669"/>
    <property type="project" value="UniProtKB-EC"/>
</dbReference>
<dbReference type="EMBL" id="CP009248">
    <property type="protein sequence ID" value="APT90204.1"/>
    <property type="molecule type" value="Genomic_DNA"/>
</dbReference>
<dbReference type="PROSITE" id="PS51193">
    <property type="entry name" value="HELICASE_ATP_BIND_2"/>
    <property type="match status" value="1"/>
</dbReference>
<keyword evidence="2" id="KW-0547">Nucleotide-binding</keyword>
<keyword evidence="3" id="KW-0378">Hydrolase</keyword>
<organism evidence="9 10">
    <name type="scientific">Corynebacterium sphenisci DSM 44792</name>
    <dbReference type="NCBI Taxonomy" id="1437874"/>
    <lineage>
        <taxon>Bacteria</taxon>
        <taxon>Bacillati</taxon>
        <taxon>Actinomycetota</taxon>
        <taxon>Actinomycetes</taxon>
        <taxon>Mycobacteriales</taxon>
        <taxon>Corynebacteriaceae</taxon>
        <taxon>Corynebacterium</taxon>
    </lineage>
</organism>
<dbReference type="InterPro" id="IPR011545">
    <property type="entry name" value="DEAD/DEAH_box_helicase_dom"/>
</dbReference>
<evidence type="ECO:0000256" key="1">
    <source>
        <dbReference type="ARBA" id="ARBA00001966"/>
    </source>
</evidence>
<keyword evidence="9" id="KW-0347">Helicase</keyword>
<evidence type="ECO:0000313" key="10">
    <source>
        <dbReference type="Proteomes" id="UP000185469"/>
    </source>
</evidence>
<evidence type="ECO:0000256" key="2">
    <source>
        <dbReference type="ARBA" id="ARBA00022741"/>
    </source>
</evidence>
<feature type="domain" description="Helicase ATP-binding" evidence="8">
    <location>
        <begin position="6"/>
        <end position="281"/>
    </location>
</feature>
<dbReference type="SUPFAM" id="SSF52540">
    <property type="entry name" value="P-loop containing nucleoside triphosphate hydrolases"/>
    <property type="match status" value="1"/>
</dbReference>
<evidence type="ECO:0000256" key="6">
    <source>
        <dbReference type="ARBA" id="ARBA00044969"/>
    </source>
</evidence>
<dbReference type="InterPro" id="IPR014013">
    <property type="entry name" value="Helic_SF1/SF2_ATP-bd_DinG/Rad3"/>
</dbReference>
<dbReference type="Gene3D" id="3.40.50.300">
    <property type="entry name" value="P-loop containing nucleotide triphosphate hydrolases"/>
    <property type="match status" value="2"/>
</dbReference>
<evidence type="ECO:0000256" key="4">
    <source>
        <dbReference type="ARBA" id="ARBA00022840"/>
    </source>
</evidence>
<dbReference type="GO" id="GO:0006139">
    <property type="term" value="P:nucleobase-containing compound metabolic process"/>
    <property type="evidence" value="ECO:0007669"/>
    <property type="project" value="InterPro"/>
</dbReference>
<dbReference type="SMART" id="SM00487">
    <property type="entry name" value="DEXDc"/>
    <property type="match status" value="1"/>
</dbReference>
<evidence type="ECO:0000313" key="9">
    <source>
        <dbReference type="EMBL" id="APT90204.1"/>
    </source>
</evidence>
<protein>
    <recommendedName>
        <fullName evidence="6">DNA 5'-3' helicase</fullName>
        <ecNumber evidence="6">5.6.2.3</ecNumber>
    </recommendedName>
</protein>
<dbReference type="Proteomes" id="UP000185469">
    <property type="component" value="Chromosome"/>
</dbReference>
<evidence type="ECO:0000256" key="3">
    <source>
        <dbReference type="ARBA" id="ARBA00022801"/>
    </source>
</evidence>
<dbReference type="Pfam" id="PF13307">
    <property type="entry name" value="Helicase_C_2"/>
    <property type="match status" value="1"/>
</dbReference>
<reference evidence="9 10" key="1">
    <citation type="submission" date="2014-08" db="EMBL/GenBank/DDBJ databases">
        <title>Complete genome sequence of Corynebacterium sphenisci CECT 5990(T) (=DSM 44792(T)), isolated from healthy wild penguins.</title>
        <authorList>
            <person name="Ruckert C."/>
            <person name="Albersmeier A."/>
            <person name="Winkler A."/>
            <person name="Kalinowski J."/>
        </authorList>
    </citation>
    <scope>NUCLEOTIDE SEQUENCE [LARGE SCALE GENOMIC DNA]</scope>
    <source>
        <strain evidence="9 10">DSM 44792</strain>
    </source>
</reference>
<dbReference type="InterPro" id="IPR014001">
    <property type="entry name" value="Helicase_ATP-bd"/>
</dbReference>
<dbReference type="KEGG" id="csph:CSPHI_02965"/>
<dbReference type="GO" id="GO:0003676">
    <property type="term" value="F:nucleic acid binding"/>
    <property type="evidence" value="ECO:0007669"/>
    <property type="project" value="InterPro"/>
</dbReference>
<comment type="cofactor">
    <cofactor evidence="1">
        <name>[4Fe-4S] cluster</name>
        <dbReference type="ChEBI" id="CHEBI:49883"/>
    </cofactor>
</comment>
<dbReference type="PANTHER" id="PTHR11472">
    <property type="entry name" value="DNA REPAIR DEAD HELICASE RAD3/XP-D SUBFAMILY MEMBER"/>
    <property type="match status" value="1"/>
</dbReference>
<accession>A0A1L7CWI9</accession>